<gene>
    <name evidence="3" type="ORF">CFB84_22970</name>
</gene>
<dbReference type="RefSeq" id="WP_089452138.1">
    <property type="nucleotide sequence ID" value="NZ_NKFA01000008.1"/>
</dbReference>
<comment type="caution">
    <text evidence="3">The sequence shown here is derived from an EMBL/GenBank/DDBJ whole genome shotgun (WGS) entry which is preliminary data.</text>
</comment>
<organism evidence="3 4">
    <name type="scientific">Burkholderia aenigmatica</name>
    <dbReference type="NCBI Taxonomy" id="2015348"/>
    <lineage>
        <taxon>Bacteria</taxon>
        <taxon>Pseudomonadati</taxon>
        <taxon>Pseudomonadota</taxon>
        <taxon>Betaproteobacteria</taxon>
        <taxon>Burkholderiales</taxon>
        <taxon>Burkholderiaceae</taxon>
        <taxon>Burkholderia</taxon>
        <taxon>Burkholderia cepacia complex</taxon>
    </lineage>
</organism>
<feature type="region of interest" description="Disordered" evidence="2">
    <location>
        <begin position="56"/>
        <end position="83"/>
    </location>
</feature>
<proteinExistence type="predicted"/>
<dbReference type="AlphaFoldDB" id="A0A228II47"/>
<name>A0A228II47_9BURK</name>
<feature type="coiled-coil region" evidence="1">
    <location>
        <begin position="26"/>
        <end position="53"/>
    </location>
</feature>
<accession>A0A228II47</accession>
<evidence type="ECO:0000313" key="4">
    <source>
        <dbReference type="Proteomes" id="UP000214600"/>
    </source>
</evidence>
<dbReference type="EMBL" id="NKFA01000008">
    <property type="protein sequence ID" value="OXI42108.1"/>
    <property type="molecule type" value="Genomic_DNA"/>
</dbReference>
<protein>
    <submittedName>
        <fullName evidence="3">Uncharacterized protein</fullName>
    </submittedName>
</protein>
<evidence type="ECO:0000256" key="1">
    <source>
        <dbReference type="SAM" id="Coils"/>
    </source>
</evidence>
<feature type="compositionally biased region" description="Basic and acidic residues" evidence="2">
    <location>
        <begin position="58"/>
        <end position="79"/>
    </location>
</feature>
<keyword evidence="1" id="KW-0175">Coiled coil</keyword>
<sequence length="106" mass="11460">MQGIDQILAALFLVAAVAAAGAGLYAKHEHNRANELESKVAEVKRERDGYARAIDAQKAAEEKARKRQEASSERLRQAVKDNPAVADTVVPDAVWNAIYGDSNEGN</sequence>
<evidence type="ECO:0000256" key="2">
    <source>
        <dbReference type="SAM" id="MobiDB-lite"/>
    </source>
</evidence>
<dbReference type="Proteomes" id="UP000214600">
    <property type="component" value="Unassembled WGS sequence"/>
</dbReference>
<evidence type="ECO:0000313" key="3">
    <source>
        <dbReference type="EMBL" id="OXI42108.1"/>
    </source>
</evidence>
<reference evidence="3 4" key="2">
    <citation type="submission" date="2017-08" db="EMBL/GenBank/DDBJ databases">
        <title>WGS of novel Burkholderia cepaca complex species.</title>
        <authorList>
            <person name="Lipuma J."/>
            <person name="Spilker T."/>
        </authorList>
    </citation>
    <scope>NUCLEOTIDE SEQUENCE [LARGE SCALE GENOMIC DNA]</scope>
    <source>
        <strain evidence="3 4">AU17325</strain>
    </source>
</reference>
<reference evidence="4" key="1">
    <citation type="submission" date="2017-06" db="EMBL/GenBank/DDBJ databases">
        <authorList>
            <person name="LiPuma J."/>
            <person name="Spilker T."/>
        </authorList>
    </citation>
    <scope>NUCLEOTIDE SEQUENCE [LARGE SCALE GENOMIC DNA]</scope>
    <source>
        <strain evidence="4">AU17325</strain>
    </source>
</reference>